<sequence length="40" mass="4727">MNIEVISSIFKRVPIHFNYINVFVNFMSQCNVYASNLYPI</sequence>
<protein>
    <submittedName>
        <fullName evidence="1">Uncharacterized protein</fullName>
    </submittedName>
</protein>
<proteinExistence type="predicted"/>
<reference evidence="1" key="1">
    <citation type="submission" date="2018-02" db="EMBL/GenBank/DDBJ databases">
        <title>Rhizophora mucronata_Transcriptome.</title>
        <authorList>
            <person name="Meera S.P."/>
            <person name="Sreeshan A."/>
            <person name="Augustine A."/>
        </authorList>
    </citation>
    <scope>NUCLEOTIDE SEQUENCE</scope>
    <source>
        <tissue evidence="1">Leaf</tissue>
    </source>
</reference>
<evidence type="ECO:0000313" key="1">
    <source>
        <dbReference type="EMBL" id="MBX70362.1"/>
    </source>
</evidence>
<organism evidence="1">
    <name type="scientific">Rhizophora mucronata</name>
    <name type="common">Asiatic mangrove</name>
    <dbReference type="NCBI Taxonomy" id="61149"/>
    <lineage>
        <taxon>Eukaryota</taxon>
        <taxon>Viridiplantae</taxon>
        <taxon>Streptophyta</taxon>
        <taxon>Embryophyta</taxon>
        <taxon>Tracheophyta</taxon>
        <taxon>Spermatophyta</taxon>
        <taxon>Magnoliopsida</taxon>
        <taxon>eudicotyledons</taxon>
        <taxon>Gunneridae</taxon>
        <taxon>Pentapetalae</taxon>
        <taxon>rosids</taxon>
        <taxon>fabids</taxon>
        <taxon>Malpighiales</taxon>
        <taxon>Rhizophoraceae</taxon>
        <taxon>Rhizophora</taxon>
    </lineage>
</organism>
<accession>A0A2P2QTM0</accession>
<dbReference type="AlphaFoldDB" id="A0A2P2QTM0"/>
<dbReference type="EMBL" id="GGEC01089878">
    <property type="protein sequence ID" value="MBX70362.1"/>
    <property type="molecule type" value="Transcribed_RNA"/>
</dbReference>
<name>A0A2P2QTM0_RHIMU</name>